<evidence type="ECO:0000313" key="2">
    <source>
        <dbReference type="EMBL" id="OLU41153.1"/>
    </source>
</evidence>
<reference evidence="2 3" key="1">
    <citation type="submission" date="2016-11" db="EMBL/GenBank/DDBJ databases">
        <title>Description of two novel members of the family Erysipelotrichaceae: Ileibacterium lipovorans gen. nov., sp. nov. and Dubosiella newyorkensis, gen. nov., sp. nov.</title>
        <authorList>
            <person name="Cox L.M."/>
            <person name="Sohn J."/>
            <person name="Tyrrell K.L."/>
            <person name="Citron D.M."/>
            <person name="Lawson P.A."/>
            <person name="Patel N.B."/>
            <person name="Iizumi T."/>
            <person name="Perez-Perez G.I."/>
            <person name="Goldstein E.J."/>
            <person name="Blaser M.J."/>
        </authorList>
    </citation>
    <scope>NUCLEOTIDE SEQUENCE [LARGE SCALE GENOMIC DNA]</scope>
    <source>
        <strain evidence="2 3">NYU-BL-A3</strain>
    </source>
</reference>
<evidence type="ECO:0000259" key="1">
    <source>
        <dbReference type="Pfam" id="PF13354"/>
    </source>
</evidence>
<dbReference type="GO" id="GO:0046677">
    <property type="term" value="P:response to antibiotic"/>
    <property type="evidence" value="ECO:0007669"/>
    <property type="project" value="InterPro"/>
</dbReference>
<name>A0A1U7NHF3_9FIRM</name>
<feature type="domain" description="Beta-lactamase class A catalytic" evidence="1">
    <location>
        <begin position="124"/>
        <end position="265"/>
    </location>
</feature>
<accession>A0A1U7NHF3</accession>
<dbReference type="SUPFAM" id="SSF56601">
    <property type="entry name" value="beta-lactamase/transpeptidase-like"/>
    <property type="match status" value="1"/>
</dbReference>
<organism evidence="2 3">
    <name type="scientific">Ileibacterium valens</name>
    <dbReference type="NCBI Taxonomy" id="1862668"/>
    <lineage>
        <taxon>Bacteria</taxon>
        <taxon>Bacillati</taxon>
        <taxon>Bacillota</taxon>
        <taxon>Erysipelotrichia</taxon>
        <taxon>Erysipelotrichales</taxon>
        <taxon>Erysipelotrichaceae</taxon>
        <taxon>Ileibacterium</taxon>
    </lineage>
</organism>
<dbReference type="AlphaFoldDB" id="A0A1U7NHF3"/>
<dbReference type="PANTHER" id="PTHR35333:SF3">
    <property type="entry name" value="BETA-LACTAMASE-TYPE TRANSPEPTIDASE FOLD CONTAINING PROTEIN"/>
    <property type="match status" value="1"/>
</dbReference>
<sequence>MVLSLICMTLTSPFSNRLFYEISDSQDSEIPTITELDRLVEDSISLCVGTSFSMNKASNTMNDYIALNRPEKQNWSVSIIDLNTGQTIGYSESENQTAASSIKLFVAGAVMEHRDKLLEKYSENQIDQLLRLSLIISDNDSATQLISMLGSGNTTKGKEIVNKYCQEHGFDSTFLGILFSGLDPSGTYNTTSAKDTARFMEEIYHHRLAGSEKILGYLADSERLAKIPSAIPEGIATANKTGELNNTQNDTAIVYARRPFVISILIDEAEYSRAAIDIQELTRLIYPYFE</sequence>
<dbReference type="GO" id="GO:0030655">
    <property type="term" value="P:beta-lactam antibiotic catabolic process"/>
    <property type="evidence" value="ECO:0007669"/>
    <property type="project" value="InterPro"/>
</dbReference>
<gene>
    <name evidence="2" type="ORF">BO222_03715</name>
</gene>
<keyword evidence="3" id="KW-1185">Reference proteome</keyword>
<evidence type="ECO:0000313" key="3">
    <source>
        <dbReference type="Proteomes" id="UP000186341"/>
    </source>
</evidence>
<dbReference type="Proteomes" id="UP000186341">
    <property type="component" value="Unassembled WGS sequence"/>
</dbReference>
<dbReference type="InterPro" id="IPR012338">
    <property type="entry name" value="Beta-lactam/transpept-like"/>
</dbReference>
<dbReference type="EMBL" id="MPJW01000090">
    <property type="protein sequence ID" value="OLU41153.1"/>
    <property type="molecule type" value="Genomic_DNA"/>
</dbReference>
<dbReference type="PANTHER" id="PTHR35333">
    <property type="entry name" value="BETA-LACTAMASE"/>
    <property type="match status" value="1"/>
</dbReference>
<dbReference type="InterPro" id="IPR045155">
    <property type="entry name" value="Beta-lactam_cat"/>
</dbReference>
<dbReference type="InterPro" id="IPR000871">
    <property type="entry name" value="Beta-lactam_class-A"/>
</dbReference>
<protein>
    <recommendedName>
        <fullName evidence="1">Beta-lactamase class A catalytic domain-containing protein</fullName>
    </recommendedName>
</protein>
<dbReference type="Gene3D" id="3.40.710.10">
    <property type="entry name" value="DD-peptidase/beta-lactamase superfamily"/>
    <property type="match status" value="1"/>
</dbReference>
<comment type="caution">
    <text evidence="2">The sequence shown here is derived from an EMBL/GenBank/DDBJ whole genome shotgun (WGS) entry which is preliminary data.</text>
</comment>
<proteinExistence type="predicted"/>
<dbReference type="Pfam" id="PF13354">
    <property type="entry name" value="Beta-lactamase2"/>
    <property type="match status" value="1"/>
</dbReference>
<dbReference type="GO" id="GO:0008800">
    <property type="term" value="F:beta-lactamase activity"/>
    <property type="evidence" value="ECO:0007669"/>
    <property type="project" value="InterPro"/>
</dbReference>